<feature type="region of interest" description="Disordered" evidence="1">
    <location>
        <begin position="43"/>
        <end position="64"/>
    </location>
</feature>
<evidence type="ECO:0000256" key="2">
    <source>
        <dbReference type="SAM" id="Phobius"/>
    </source>
</evidence>
<dbReference type="Proteomes" id="UP000051576">
    <property type="component" value="Unassembled WGS sequence"/>
</dbReference>
<dbReference type="EMBL" id="AYYX01000089">
    <property type="protein sequence ID" value="KRM84200.1"/>
    <property type="molecule type" value="Genomic_DNA"/>
</dbReference>
<organism evidence="3 4">
    <name type="scientific">Liquorilactobacillus vini DSM 20605</name>
    <dbReference type="NCBI Taxonomy" id="1133569"/>
    <lineage>
        <taxon>Bacteria</taxon>
        <taxon>Bacillati</taxon>
        <taxon>Bacillota</taxon>
        <taxon>Bacilli</taxon>
        <taxon>Lactobacillales</taxon>
        <taxon>Lactobacillaceae</taxon>
        <taxon>Liquorilactobacillus</taxon>
    </lineage>
</organism>
<comment type="caution">
    <text evidence="3">The sequence shown here is derived from an EMBL/GenBank/DDBJ whole genome shotgun (WGS) entry which is preliminary data.</text>
</comment>
<sequence length="242" mass="27667">MTKEQDYIKPPKKTTTAVTDYVQPPKKQATNDDYVKPLKEQISAQDYVKPPKKPISSTEYASTAQEQRPVADQLLSYFQTPKVKLNFYLTGYFFLMCVVYLPAAWSKLSSPAGSRLVAIINFILLIAYILLSNYTYSWYADYQRYKNGAFSWFFTPFGSAKAGYASSAFMNYQTGHVSRGLFGNYKYNSSTNVGKHILIFIIVTLVTEILKFIINIFIAFITIFTHKSTINKYQALVNEQKN</sequence>
<feature type="compositionally biased region" description="Polar residues" evidence="1">
    <location>
        <begin position="55"/>
        <end position="64"/>
    </location>
</feature>
<keyword evidence="2" id="KW-0472">Membrane</keyword>
<dbReference type="RefSeq" id="WP_056970779.1">
    <property type="nucleotide sequence ID" value="NZ_AYYX01000089.1"/>
</dbReference>
<evidence type="ECO:0000313" key="3">
    <source>
        <dbReference type="EMBL" id="KRM84200.1"/>
    </source>
</evidence>
<feature type="transmembrane region" description="Helical" evidence="2">
    <location>
        <begin position="85"/>
        <end position="104"/>
    </location>
</feature>
<accession>A0A0R2BY63</accession>
<dbReference type="AlphaFoldDB" id="A0A0R2BY63"/>
<proteinExistence type="predicted"/>
<feature type="transmembrane region" description="Helical" evidence="2">
    <location>
        <begin position="116"/>
        <end position="136"/>
    </location>
</feature>
<name>A0A0R2BY63_9LACO</name>
<keyword evidence="4" id="KW-1185">Reference proteome</keyword>
<protein>
    <submittedName>
        <fullName evidence="3">Uncharacterized protein</fullName>
    </submittedName>
</protein>
<reference evidence="3 4" key="1">
    <citation type="journal article" date="2015" name="Genome Announc.">
        <title>Expanding the biotechnology potential of lactobacilli through comparative genomics of 213 strains and associated genera.</title>
        <authorList>
            <person name="Sun Z."/>
            <person name="Harris H.M."/>
            <person name="McCann A."/>
            <person name="Guo C."/>
            <person name="Argimon S."/>
            <person name="Zhang W."/>
            <person name="Yang X."/>
            <person name="Jeffery I.B."/>
            <person name="Cooney J.C."/>
            <person name="Kagawa T.F."/>
            <person name="Liu W."/>
            <person name="Song Y."/>
            <person name="Salvetti E."/>
            <person name="Wrobel A."/>
            <person name="Rasinkangas P."/>
            <person name="Parkhill J."/>
            <person name="Rea M.C."/>
            <person name="O'Sullivan O."/>
            <person name="Ritari J."/>
            <person name="Douillard F.P."/>
            <person name="Paul Ross R."/>
            <person name="Yang R."/>
            <person name="Briner A.E."/>
            <person name="Felis G.E."/>
            <person name="de Vos W.M."/>
            <person name="Barrangou R."/>
            <person name="Klaenhammer T.R."/>
            <person name="Caufield P.W."/>
            <person name="Cui Y."/>
            <person name="Zhang H."/>
            <person name="O'Toole P.W."/>
        </authorList>
    </citation>
    <scope>NUCLEOTIDE SEQUENCE [LARGE SCALE GENOMIC DNA]</scope>
    <source>
        <strain evidence="3 4">DSM 20605</strain>
    </source>
</reference>
<gene>
    <name evidence="3" type="ORF">FD21_GL002097</name>
</gene>
<evidence type="ECO:0000313" key="4">
    <source>
        <dbReference type="Proteomes" id="UP000051576"/>
    </source>
</evidence>
<dbReference type="PATRIC" id="fig|1133569.4.peg.2261"/>
<keyword evidence="2" id="KW-1133">Transmembrane helix</keyword>
<evidence type="ECO:0000256" key="1">
    <source>
        <dbReference type="SAM" id="MobiDB-lite"/>
    </source>
</evidence>
<feature type="region of interest" description="Disordered" evidence="1">
    <location>
        <begin position="1"/>
        <end position="31"/>
    </location>
</feature>
<keyword evidence="2" id="KW-0812">Transmembrane</keyword>
<feature type="transmembrane region" description="Helical" evidence="2">
    <location>
        <begin position="197"/>
        <end position="224"/>
    </location>
</feature>